<evidence type="ECO:0000313" key="5">
    <source>
        <dbReference type="Proteomes" id="UP000683925"/>
    </source>
</evidence>
<reference evidence="4" key="1">
    <citation type="submission" date="2021-01" db="EMBL/GenBank/DDBJ databases">
        <authorList>
            <consortium name="Genoscope - CEA"/>
            <person name="William W."/>
        </authorList>
    </citation>
    <scope>NUCLEOTIDE SEQUENCE</scope>
</reference>
<proteinExistence type="predicted"/>
<evidence type="ECO:0008006" key="6">
    <source>
        <dbReference type="Google" id="ProtNLM"/>
    </source>
</evidence>
<dbReference type="PANTHER" id="PTHR14819">
    <property type="entry name" value="GTP-BINDING"/>
    <property type="match status" value="1"/>
</dbReference>
<dbReference type="EMBL" id="CAJJDP010000063">
    <property type="protein sequence ID" value="CAD8174714.1"/>
    <property type="molecule type" value="Genomic_DNA"/>
</dbReference>
<dbReference type="InterPro" id="IPR030383">
    <property type="entry name" value="G_VLIG_dom"/>
</dbReference>
<gene>
    <name evidence="4" type="ORF">POCTA_138.1.T0640122</name>
</gene>
<keyword evidence="1" id="KW-0175">Coiled coil</keyword>
<dbReference type="GO" id="GO:0005525">
    <property type="term" value="F:GTP binding"/>
    <property type="evidence" value="ECO:0007669"/>
    <property type="project" value="InterPro"/>
</dbReference>
<protein>
    <recommendedName>
        <fullName evidence="6">VLIG-type G domain-containing protein</fullName>
    </recommendedName>
</protein>
<evidence type="ECO:0000256" key="1">
    <source>
        <dbReference type="SAM" id="Coils"/>
    </source>
</evidence>
<dbReference type="PROSITE" id="PS51717">
    <property type="entry name" value="G_VLIG"/>
    <property type="match status" value="1"/>
</dbReference>
<feature type="coiled-coil region" evidence="1">
    <location>
        <begin position="1168"/>
        <end position="1222"/>
    </location>
</feature>
<dbReference type="Proteomes" id="UP000683925">
    <property type="component" value="Unassembled WGS sequence"/>
</dbReference>
<keyword evidence="5" id="KW-1185">Reference proteome</keyword>
<dbReference type="PANTHER" id="PTHR14819:SF25">
    <property type="entry name" value="CHROMOSOME UNDETERMINED SCAFFOLD_52, WHOLE GENOME SHOTGUN SEQUENCE"/>
    <property type="match status" value="1"/>
</dbReference>
<organism evidence="4 5">
    <name type="scientific">Paramecium octaurelia</name>
    <dbReference type="NCBI Taxonomy" id="43137"/>
    <lineage>
        <taxon>Eukaryota</taxon>
        <taxon>Sar</taxon>
        <taxon>Alveolata</taxon>
        <taxon>Ciliophora</taxon>
        <taxon>Intramacronucleata</taxon>
        <taxon>Oligohymenophorea</taxon>
        <taxon>Peniculida</taxon>
        <taxon>Parameciidae</taxon>
        <taxon>Paramecium</taxon>
    </lineage>
</organism>
<dbReference type="Pfam" id="PF25683">
    <property type="entry name" value="URGCP_GTPase"/>
    <property type="match status" value="1"/>
</dbReference>
<feature type="domain" description="VLIG-type G" evidence="3">
    <location>
        <begin position="1297"/>
        <end position="1554"/>
    </location>
</feature>
<evidence type="ECO:0000259" key="3">
    <source>
        <dbReference type="PROSITE" id="PS51717"/>
    </source>
</evidence>
<dbReference type="PROSITE" id="PS50234">
    <property type="entry name" value="VWFA"/>
    <property type="match status" value="1"/>
</dbReference>
<accession>A0A8S1VCP4</accession>
<dbReference type="InterPro" id="IPR002035">
    <property type="entry name" value="VWF_A"/>
</dbReference>
<dbReference type="OrthoDB" id="1597724at2759"/>
<name>A0A8S1VCP4_PAROT</name>
<evidence type="ECO:0000259" key="2">
    <source>
        <dbReference type="PROSITE" id="PS50234"/>
    </source>
</evidence>
<dbReference type="InterPro" id="IPR052986">
    <property type="entry name" value="VLIG_GTPase"/>
</dbReference>
<comment type="caution">
    <text evidence="4">The sequence shown here is derived from an EMBL/GenBank/DDBJ whole genome shotgun (WGS) entry which is preliminary data.</text>
</comment>
<dbReference type="CDD" id="cd00198">
    <property type="entry name" value="vWFA"/>
    <property type="match status" value="1"/>
</dbReference>
<sequence length="2782" mass="330665">MSETLYLSDYINTCEMFAIVNDRERQNFRIPSTPILTQIIQCFLNKLNNNDKQLAIKYLTQYFSNNTALVQMRKELDGEDNILKKPNYLNDYGLKKNQIAYEQNEKLNLIRQDEDFQQLMELIEQKDFKENFQIPTLLHQYKHIIEKLKNHSFKLLDIIEQCKNSSFQLNSTTLSNLVFFFYIPEELQISSKEKDDLYQLLGEITCECWMQFEYHIQQLQFQESNENILKILSEIPQLLVQPDLQMLKNQMSYVLGKMLDKKDQILKFEEIDTLIQKNLPITFELQVIFYQICFYCMANFNQYYEKYMITSNKDERYKQLNIYIEQKKQSSLEQFNQIQINSFQQYSNEQLQIKDEWKTLISQSLDEMLQIIIEYDFHYLNKKLHVFHLSQQNDQMAKIFNLLTEIPVQDKRKVACFLKTFTKPTKIIQVEELSSQIKTFPIQILEVIFRIIIEIKNYDFTIFLFLKQTILENRKITEKKISQKISKYFQNIEMDKSILLLKDFSDDDWQFIKQHKIQQKIVNFLIQQYFETKQQLQGYILQFLRKLCYQNQPVQQMNEQTQFFTYLFSFLNDEQIHQLISVNKQNSISLNDYLNTVETLFQLVNSINEEELQNFKSNLENVLDRNLIYSLDFFFELQNDKVNLEQLKNIYKLVYFWKQRQQQELKKNAEQFYRIDANQYKLIFVKINYFGNEYLAPEKLEQLIKCDMYPRCLDITLEEFNISLTLLSKEEQQNLVNNWIKEAKDSNNFKKLIPFFFNIIKRGESSKTFLSIINQQIKSQKELQQKFSYFNQKAMFQIFYNNANNELKVMLLKLISKQYPIPLLYRTFYNAEAVELEKLTFNINTFYVFQDNIPIINLSLDEKQKRIGKTKLINKIFFQQNKFEIQDSNQLNNQTIDIMYDFEFRGSRNLSVADAHNFIPFEILDDILPMFKLWIIQLDTEKEIEMTVQNLQKLQSFQIQEKIVCFLIRNSIQDLDGNQKQLLQSLNIQFKQIMDLSDKDLNKQMKDDEIEQVSKFLYDIINQNRKNFTINQDQYFNLICQMKQQDLEQIKEMKLAQELFQEIETELDHQMKHEQGFYNQKAFPLRSIDWQIKQEKDAYVRIEQSKDQNKYAKLQQVNQNINHLQSQIRLQQQTNLISKFCSLLKSPNNYILYLHFVDKIRKFNEKNTFELQAKNQNLNEEIQQLKKDRDVMKSKDMKSDQIEQTDKKQNEINQKVLELKKNSDIISKRSIGIELFWREIIAQIEQCPDSQIDIDPAKIVKKMISKGEPYEFLDGDLLRIDQAFLMKLISYFKEQGQEKILVLSVLGPKSSGKSTILNKIFGCNFWTSVGRCTKGIYFQLLKIHNKALFNNQFDSIIILDTEGLQSPNQDDQEFDKKIALFILSISDIILVNVKGDITREFRSLLEMCIFILGQMKSFTSSKQITWCFNQNNDANNYAPFLAQLQKIATSLSTELGNQKDEDEPIDYNQILGITQGNIKILGFASTEKLWKQNQSDGVYENWRQLILNGTQSEEAYEYGIKVIGAYIDKFGEGDDQKGQGKQMENLKQFIQKIETTWRSIESLPDLLEFSELIQHQQNQFMKQQFTDIIDVQMFPKQNDFIKIIQESIQQQNYKLSLEALSTIERQQLTNMKGEFDQIKNAVIERLTAIKNDKKISKKIFTKYLNMTNDRINSEVSACNLAIYSEIKTQETNLQKKKGFFQFDLFIQSLLKKEEEFQEYKKDENKIQNKFNEIWDYILNHHIQQQEEIFKDYCDQLLQAIQQEFQEYRLKTNNEPQYKQEYHKQLIKNPPQDNDFLISLAILNPELQHQQFMVVEKSIKNYQFYEKFCQTIPKKLDKINDQYILQINKFYSQKIEIKWITKNIFENYIKTGLKDDLIQYHQETKRYERQAIKFFLDQFTIFGYTMDDKQIDTIYSVLDSWFRSDLSKKLCQCFILNQREFYNDIQYQLSIQFINKHCKNLTILLQKKEQIISLSDNLDNLLKQYDQGDCYLIQIQKQIIFNGNFETLDIDLYNTSLNASKSSQIIATTQVKSQSLPNSNFSSSTKSQVNQTYRQEIVKDIFEYILNPQYQQHKYNQFKNYVVKAVQQLMNQNYNEGWNKMYGEVHKMILDENIDKKNNVVENENTKVNQNIFNLIKRIMQKIEVKIKEFNMQFSDFGVILNDIGERCLYYFAIFTIWRILCFGQYQSTESNIKELRDQTDEQYIKFKADIQQYKKEQSKIRGQTQAQEIINQVIQRFYKKYCEEANKIIAIYNQESSFDIMKKLDKDILERGDKNITDDQIMEYMRNQSKYIEKYVKEKISTIKQEISTKLTNQLKKDLKSHLQKVSTNTKNLHDFVFDSLQAQDYFKKLPNPDEAPQLLYKIVLSCLQGQVEKSLLELIKEDKRDAFQTQDFHIFDYPLCVAIQKSDAEIQILLDFVSAFEKKIKDGISGIDALQIEFEKLNVQADLDALQLKQIGCLEFCPICKRKCDEEIDDSNHKHQCKNGHQLRGMCGVLIGCYPSLYTCEEIQDDFQIKELETQNIKQWKEIKQTYNNWIFSCFLKDEQKQLKEKFMKIWNQNIGQMICKRLTEELKRDILYVPKQEVKLGANQGNSILTHYVLMLDDSCSMSGRPFESAKQGLVAFLYEIQKNPNLRVTIIMFNSRSRCVVDYQVPNAQAQQTQIVFSGGGTNFDDAFLLAYDKISSNPDFNKFQAHSIFFYTDGGDSYPKQAMDKFNQLPIEKRQKIELIACSEEQNPTTLAKVVEFFKINLGSAQLKTSMQPDKIAQVWIEEVSKLVKQNKNC</sequence>
<feature type="domain" description="VWFA" evidence="2">
    <location>
        <begin position="2597"/>
        <end position="2782"/>
    </location>
</feature>
<evidence type="ECO:0000313" key="4">
    <source>
        <dbReference type="EMBL" id="CAD8174714.1"/>
    </source>
</evidence>